<accession>A0AAV5N8L1</accession>
<organism evidence="2 3">
    <name type="scientific">Leminorella grimontii</name>
    <dbReference type="NCBI Taxonomy" id="82981"/>
    <lineage>
        <taxon>Bacteria</taxon>
        <taxon>Pseudomonadati</taxon>
        <taxon>Pseudomonadota</taxon>
        <taxon>Gammaproteobacteria</taxon>
        <taxon>Enterobacterales</taxon>
        <taxon>Budviciaceae</taxon>
        <taxon>Leminorella</taxon>
    </lineage>
</organism>
<protein>
    <recommendedName>
        <fullName evidence="4">Lipoprotein</fullName>
    </recommendedName>
</protein>
<name>A0AAV5N8L1_9GAMM</name>
<gene>
    <name evidence="2" type="ORF">SOASR030_32330</name>
</gene>
<evidence type="ECO:0000256" key="1">
    <source>
        <dbReference type="SAM" id="SignalP"/>
    </source>
</evidence>
<reference evidence="2" key="1">
    <citation type="submission" date="2022-06" db="EMBL/GenBank/DDBJ databases">
        <title>Draft genome sequences of Leminorella grimontii str. JCM5902.</title>
        <authorList>
            <person name="Wakabayashi Y."/>
            <person name="Kojima K."/>
        </authorList>
    </citation>
    <scope>NUCLEOTIDE SEQUENCE</scope>
    <source>
        <strain evidence="2">JCM 5902</strain>
    </source>
</reference>
<evidence type="ECO:0000313" key="3">
    <source>
        <dbReference type="Proteomes" id="UP001058124"/>
    </source>
</evidence>
<evidence type="ECO:0000313" key="2">
    <source>
        <dbReference type="EMBL" id="GKX57121.1"/>
    </source>
</evidence>
<dbReference type="RefSeq" id="WP_027275111.1">
    <property type="nucleotide sequence ID" value="NZ_BRLH01000011.1"/>
</dbReference>
<comment type="caution">
    <text evidence="2">The sequence shown here is derived from an EMBL/GenBank/DDBJ whole genome shotgun (WGS) entry which is preliminary data.</text>
</comment>
<evidence type="ECO:0008006" key="4">
    <source>
        <dbReference type="Google" id="ProtNLM"/>
    </source>
</evidence>
<feature type="chain" id="PRO_5043853994" description="Lipoprotein" evidence="1">
    <location>
        <begin position="19"/>
        <end position="184"/>
    </location>
</feature>
<keyword evidence="3" id="KW-1185">Reference proteome</keyword>
<dbReference type="Proteomes" id="UP001058124">
    <property type="component" value="Unassembled WGS sequence"/>
</dbReference>
<sequence length="184" mass="20386">MKWNVSSLWPAALPFLLAACSSFPSSSSFDDVCRDSVKVTQQFYDRFIVTNEFDAYSEEKMSGYSAYLSAELYQLITDAIRRDKAYLAANPGNKGRFGDGVPFYGSADGISSAKVIAPAKRISSEVNAVTLTLDMRNDRDDIAWRDAVALSRASAGSCWQIDNVIFDEDTNTSSLQDILRDEEE</sequence>
<feature type="signal peptide" evidence="1">
    <location>
        <begin position="1"/>
        <end position="18"/>
    </location>
</feature>
<dbReference type="PROSITE" id="PS51257">
    <property type="entry name" value="PROKAR_LIPOPROTEIN"/>
    <property type="match status" value="1"/>
</dbReference>
<keyword evidence="1" id="KW-0732">Signal</keyword>
<dbReference type="EMBL" id="BRLH01000011">
    <property type="protein sequence ID" value="GKX57121.1"/>
    <property type="molecule type" value="Genomic_DNA"/>
</dbReference>
<dbReference type="AlphaFoldDB" id="A0AAV5N8L1"/>
<proteinExistence type="predicted"/>